<dbReference type="InterPro" id="IPR006626">
    <property type="entry name" value="PbH1"/>
</dbReference>
<evidence type="ECO:0000259" key="2">
    <source>
        <dbReference type="Pfam" id="PF13229"/>
    </source>
</evidence>
<protein>
    <submittedName>
        <fullName evidence="3">Nitrous oxide reductase family maturation protein NosD</fullName>
    </submittedName>
</protein>
<dbReference type="EMBL" id="CP165727">
    <property type="protein sequence ID" value="XDV67436.1"/>
    <property type="molecule type" value="Genomic_DNA"/>
</dbReference>
<reference evidence="3" key="1">
    <citation type="submission" date="2024-08" db="EMBL/GenBank/DDBJ databases">
        <authorList>
            <person name="Yu S.T."/>
        </authorList>
    </citation>
    <scope>NUCLEOTIDE SEQUENCE</scope>
    <source>
        <strain evidence="3">R33</strain>
    </source>
</reference>
<dbReference type="AlphaFoldDB" id="A0AB39YD41"/>
<feature type="signal peptide" evidence="1">
    <location>
        <begin position="1"/>
        <end position="24"/>
    </location>
</feature>
<dbReference type="InterPro" id="IPR011050">
    <property type="entry name" value="Pectin_lyase_fold/virulence"/>
</dbReference>
<evidence type="ECO:0000256" key="1">
    <source>
        <dbReference type="SAM" id="SignalP"/>
    </source>
</evidence>
<dbReference type="InterPro" id="IPR012334">
    <property type="entry name" value="Pectin_lyas_fold"/>
</dbReference>
<proteinExistence type="predicted"/>
<dbReference type="SMART" id="SM00710">
    <property type="entry name" value="PbH1"/>
    <property type="match status" value="7"/>
</dbReference>
<feature type="chain" id="PRO_5044203117" evidence="1">
    <location>
        <begin position="25"/>
        <end position="402"/>
    </location>
</feature>
<keyword evidence="1" id="KW-0732">Signal</keyword>
<dbReference type="Gene3D" id="2.160.20.10">
    <property type="entry name" value="Single-stranded right-handed beta-helix, Pectin lyase-like"/>
    <property type="match status" value="2"/>
</dbReference>
<organism evidence="3">
    <name type="scientific">Streptomyces sp. R33</name>
    <dbReference type="NCBI Taxonomy" id="3238629"/>
    <lineage>
        <taxon>Bacteria</taxon>
        <taxon>Bacillati</taxon>
        <taxon>Actinomycetota</taxon>
        <taxon>Actinomycetes</taxon>
        <taxon>Kitasatosporales</taxon>
        <taxon>Streptomycetaceae</taxon>
        <taxon>Streptomyces</taxon>
    </lineage>
</organism>
<feature type="domain" description="Right handed beta helix" evidence="2">
    <location>
        <begin position="161"/>
        <end position="284"/>
    </location>
</feature>
<sequence length="402" mass="41242">MKKTILVVVCVAAATAFPVVPSQAAQAVLVVDDNGAQCPEAAFTTIQAAITAASPGDEIRVCAGTYNEVVTVNKANLRLVGPAAAPRGTACRQVGAPDPTSQAIIQSADGSGTVRLAENGIRFSRFTVQNNTSSYGIVMSAAHSGHQVRQNLIQGNVFGVYFNSSGAILSEVEQNCIRQNNEPGSASGNGVYSDAGLKNADIEDNTFSGNENSGVLLDALAPGGVDNVRVNRNTSLEDRAFAFIFKSSNVAVGSNTIRDNFGAPGIFFGDSNTNLRITSNLIERGFLGVRANAFGLSPNTNVTITGNTIRNSESSTVGHGISVAANSLANSVISRNIATGNAGDGIRIDAGGNGGNTISFNVARGSGMLDCRDNTTGTGTGGTANTWVRNIGPNAAPPSICL</sequence>
<dbReference type="RefSeq" id="WP_369779299.1">
    <property type="nucleotide sequence ID" value="NZ_CP165727.1"/>
</dbReference>
<gene>
    <name evidence="3" type="ORF">AB5J51_33185</name>
</gene>
<evidence type="ECO:0000313" key="3">
    <source>
        <dbReference type="EMBL" id="XDV67436.1"/>
    </source>
</evidence>
<name>A0AB39YD41_9ACTN</name>
<dbReference type="Pfam" id="PF13229">
    <property type="entry name" value="Beta_helix"/>
    <property type="match status" value="1"/>
</dbReference>
<dbReference type="SUPFAM" id="SSF51126">
    <property type="entry name" value="Pectin lyase-like"/>
    <property type="match status" value="1"/>
</dbReference>
<dbReference type="InterPro" id="IPR039448">
    <property type="entry name" value="Beta_helix"/>
</dbReference>
<accession>A0AB39YD41</accession>